<dbReference type="InterPro" id="IPR024943">
    <property type="entry name" value="Enhancer_polycomb"/>
</dbReference>
<dbReference type="EMBL" id="MU005969">
    <property type="protein sequence ID" value="KAF2861868.1"/>
    <property type="molecule type" value="Genomic_DNA"/>
</dbReference>
<dbReference type="PANTHER" id="PTHR14898">
    <property type="entry name" value="ENHANCER OF POLYCOMB"/>
    <property type="match status" value="1"/>
</dbReference>
<keyword evidence="5 7" id="KW-0539">Nucleus</keyword>
<dbReference type="GO" id="GO:0035267">
    <property type="term" value="C:NuA4 histone acetyltransferase complex"/>
    <property type="evidence" value="ECO:0007669"/>
    <property type="project" value="InterPro"/>
</dbReference>
<evidence type="ECO:0000256" key="3">
    <source>
        <dbReference type="ARBA" id="ARBA00023015"/>
    </source>
</evidence>
<keyword evidence="4 7" id="KW-0804">Transcription</keyword>
<proteinExistence type="inferred from homology"/>
<feature type="region of interest" description="Disordered" evidence="8">
    <location>
        <begin position="319"/>
        <end position="343"/>
    </location>
</feature>
<dbReference type="AlphaFoldDB" id="A0A6A7C586"/>
<keyword evidence="11" id="KW-1185">Reference proteome</keyword>
<feature type="compositionally biased region" description="Polar residues" evidence="8">
    <location>
        <begin position="1"/>
        <end position="10"/>
    </location>
</feature>
<feature type="non-terminal residue" evidence="10">
    <location>
        <position position="411"/>
    </location>
</feature>
<comment type="function">
    <text evidence="6">Component of the NuA4 histone acetyltransferase complex which is involved in transcriptional activation of selected genes principally by acetylation of nucleosomal histone H4 and H2A. The NuA4 complex is also involved in DNA repair. Involved in gene silencing by neighboring heterochromatin, blockage of the silencing spreading along the chromosome, and required for cell cycle progression through G2/M.</text>
</comment>
<evidence type="ECO:0000313" key="10">
    <source>
        <dbReference type="EMBL" id="KAF2861868.1"/>
    </source>
</evidence>
<comment type="subcellular location">
    <subcellularLocation>
        <location evidence="1 7">Nucleus</location>
    </subcellularLocation>
</comment>
<name>A0A6A7C586_9PEZI</name>
<evidence type="ECO:0000313" key="11">
    <source>
        <dbReference type="Proteomes" id="UP000799421"/>
    </source>
</evidence>
<organism evidence="10 11">
    <name type="scientific">Piedraia hortae CBS 480.64</name>
    <dbReference type="NCBI Taxonomy" id="1314780"/>
    <lineage>
        <taxon>Eukaryota</taxon>
        <taxon>Fungi</taxon>
        <taxon>Dikarya</taxon>
        <taxon>Ascomycota</taxon>
        <taxon>Pezizomycotina</taxon>
        <taxon>Dothideomycetes</taxon>
        <taxon>Dothideomycetidae</taxon>
        <taxon>Capnodiales</taxon>
        <taxon>Piedraiaceae</taxon>
        <taxon>Piedraia</taxon>
    </lineage>
</organism>
<evidence type="ECO:0000256" key="4">
    <source>
        <dbReference type="ARBA" id="ARBA00023163"/>
    </source>
</evidence>
<accession>A0A6A7C586</accession>
<keyword evidence="3 7" id="KW-0805">Transcription regulation</keyword>
<evidence type="ECO:0000256" key="2">
    <source>
        <dbReference type="ARBA" id="ARBA00008035"/>
    </source>
</evidence>
<feature type="domain" description="Enhancer of polycomb-like N-terminal" evidence="9">
    <location>
        <begin position="12"/>
        <end position="160"/>
    </location>
</feature>
<dbReference type="OrthoDB" id="435275at2759"/>
<reference evidence="10" key="1">
    <citation type="journal article" date="2020" name="Stud. Mycol.">
        <title>101 Dothideomycetes genomes: a test case for predicting lifestyles and emergence of pathogens.</title>
        <authorList>
            <person name="Haridas S."/>
            <person name="Albert R."/>
            <person name="Binder M."/>
            <person name="Bloem J."/>
            <person name="Labutti K."/>
            <person name="Salamov A."/>
            <person name="Andreopoulos B."/>
            <person name="Baker S."/>
            <person name="Barry K."/>
            <person name="Bills G."/>
            <person name="Bluhm B."/>
            <person name="Cannon C."/>
            <person name="Castanera R."/>
            <person name="Culley D."/>
            <person name="Daum C."/>
            <person name="Ezra D."/>
            <person name="Gonzalez J."/>
            <person name="Henrissat B."/>
            <person name="Kuo A."/>
            <person name="Liang C."/>
            <person name="Lipzen A."/>
            <person name="Lutzoni F."/>
            <person name="Magnuson J."/>
            <person name="Mondo S."/>
            <person name="Nolan M."/>
            <person name="Ohm R."/>
            <person name="Pangilinan J."/>
            <person name="Park H.-J."/>
            <person name="Ramirez L."/>
            <person name="Alfaro M."/>
            <person name="Sun H."/>
            <person name="Tritt A."/>
            <person name="Yoshinaga Y."/>
            <person name="Zwiers L.-H."/>
            <person name="Turgeon B."/>
            <person name="Goodwin S."/>
            <person name="Spatafora J."/>
            <person name="Crous P."/>
            <person name="Grigoriev I."/>
        </authorList>
    </citation>
    <scope>NUCLEOTIDE SEQUENCE</scope>
    <source>
        <strain evidence="10">CBS 480.64</strain>
    </source>
</reference>
<dbReference type="InterPro" id="IPR019542">
    <property type="entry name" value="Enhancer_polycomb-like_N"/>
</dbReference>
<feature type="compositionally biased region" description="Acidic residues" evidence="8">
    <location>
        <begin position="26"/>
        <end position="38"/>
    </location>
</feature>
<sequence length="411" mass="47352">MSTRASNARNVRQRKLNPKHGLAIVDESDVEQNGEEESQPQTTVETGVEKAEEIEFHLQAVINASKAAKQSYIPTPDATKAKGIDYDELYPKVFKPPASNIRFSSTVEDCMSSLYCVDDEDVAFIARLRSGKDFEGHDRHDQLGPCSEDVFEEAINFFEQTSAHLQPFANVDNAPILSFGEMEQSAANEDDLSTDAYRWLSLIYPYWVSRKGSRPLMPTIKARMIDGTDMDDADPYVCFRRREVRQTRKTRGRDAQVVDKLKKLRLEFEQARQLVQMVVQREKSNSSNLEVSKKLFRQRMELNRFKRWMKLTAENDEDLLVDQRRAPKPRPRPSTEQHRSSTIRIRTSIDRPSLPSETFSLEELHAETEALMNAQVENQKKQHKAWNDGWIDGTMRPITPPLEREDPFSGW</sequence>
<dbReference type="Proteomes" id="UP000799421">
    <property type="component" value="Unassembled WGS sequence"/>
</dbReference>
<gene>
    <name evidence="10" type="ORF">K470DRAFT_192826</name>
</gene>
<evidence type="ECO:0000256" key="8">
    <source>
        <dbReference type="SAM" id="MobiDB-lite"/>
    </source>
</evidence>
<evidence type="ECO:0000256" key="1">
    <source>
        <dbReference type="ARBA" id="ARBA00004123"/>
    </source>
</evidence>
<feature type="region of interest" description="Disordered" evidence="8">
    <location>
        <begin position="1"/>
        <end position="46"/>
    </location>
</feature>
<evidence type="ECO:0000256" key="7">
    <source>
        <dbReference type="RuleBase" id="RU361124"/>
    </source>
</evidence>
<protein>
    <recommendedName>
        <fullName evidence="7">Enhancer of polycomb-like protein</fullName>
    </recommendedName>
</protein>
<comment type="similarity">
    <text evidence="2 7">Belongs to the enhancer of polycomb family.</text>
</comment>
<dbReference type="GO" id="GO:0005634">
    <property type="term" value="C:nucleus"/>
    <property type="evidence" value="ECO:0007669"/>
    <property type="project" value="UniProtKB-SubCell"/>
</dbReference>
<evidence type="ECO:0000256" key="6">
    <source>
        <dbReference type="ARBA" id="ARBA00025513"/>
    </source>
</evidence>
<evidence type="ECO:0000259" key="9">
    <source>
        <dbReference type="Pfam" id="PF10513"/>
    </source>
</evidence>
<dbReference type="GO" id="GO:0006357">
    <property type="term" value="P:regulation of transcription by RNA polymerase II"/>
    <property type="evidence" value="ECO:0007669"/>
    <property type="project" value="InterPro"/>
</dbReference>
<evidence type="ECO:0000256" key="5">
    <source>
        <dbReference type="ARBA" id="ARBA00023242"/>
    </source>
</evidence>
<dbReference type="Pfam" id="PF10513">
    <property type="entry name" value="EPL1"/>
    <property type="match status" value="1"/>
</dbReference>